<sequence>MLSDMRGYKGWNGLINFLALPLCLAFRHTSLLLPLVLEANHYVREQPIWWPRAPRAQPSRCQSGWWWGQCLLASQRHAEGRYLSGMAKRAFPKAPKSDTELVWTWWWFYWRRGMMGVGEWRLRGVICYHRAEVFQERHHSDGGHFAIMAENICRPSDMNQPVGLTTIQHHVSLLTPKALVAIFSQMQGFLPPPPPPLPVPPVPVIQQNLELLSSMQYLARRMEGIEKDPCPRWKRGKKQEIPGALKEPAYILNVTKARLGAAQPTTRPELQMLNSGCLFYLIHCIRSVCTRKFTISLDFIASEIGSDGRDDAMSDPPKMMFYFQACTYWFNAGLEYFEELDVIRYEQRKECKRTTALTRRVNLNNTNNIPPSIPTFPFMLDSNWHDSYQAENPHALIEMYEQDPRGFKKPEYQHEDNPTQGNSEKARKNSSTDSHDANGDSDGTDDGLNSDD</sequence>
<comment type="caution">
    <text evidence="2">The sequence shown here is derived from an EMBL/GenBank/DDBJ whole genome shotgun (WGS) entry which is preliminary data.</text>
</comment>
<dbReference type="AlphaFoldDB" id="A0A9P7ADN0"/>
<protein>
    <submittedName>
        <fullName evidence="2">Uncharacterized protein</fullName>
    </submittedName>
</protein>
<feature type="region of interest" description="Disordered" evidence="1">
    <location>
        <begin position="404"/>
        <end position="452"/>
    </location>
</feature>
<name>A0A9P7ADN0_9AGAM</name>
<keyword evidence="3" id="KW-1185">Reference proteome</keyword>
<dbReference type="OrthoDB" id="2689194at2759"/>
<proteinExistence type="predicted"/>
<feature type="compositionally biased region" description="Acidic residues" evidence="1">
    <location>
        <begin position="442"/>
        <end position="452"/>
    </location>
</feature>
<feature type="compositionally biased region" description="Basic and acidic residues" evidence="1">
    <location>
        <begin position="404"/>
        <end position="417"/>
    </location>
</feature>
<dbReference type="EMBL" id="JABBWE010000082">
    <property type="protein sequence ID" value="KAG1787232.1"/>
    <property type="molecule type" value="Genomic_DNA"/>
</dbReference>
<gene>
    <name evidence="2" type="ORF">HD556DRAFT_1312945</name>
</gene>
<organism evidence="2 3">
    <name type="scientific">Suillus plorans</name>
    <dbReference type="NCBI Taxonomy" id="116603"/>
    <lineage>
        <taxon>Eukaryota</taxon>
        <taxon>Fungi</taxon>
        <taxon>Dikarya</taxon>
        <taxon>Basidiomycota</taxon>
        <taxon>Agaricomycotina</taxon>
        <taxon>Agaricomycetes</taxon>
        <taxon>Agaricomycetidae</taxon>
        <taxon>Boletales</taxon>
        <taxon>Suillineae</taxon>
        <taxon>Suillaceae</taxon>
        <taxon>Suillus</taxon>
    </lineage>
</organism>
<evidence type="ECO:0000313" key="2">
    <source>
        <dbReference type="EMBL" id="KAG1787232.1"/>
    </source>
</evidence>
<accession>A0A9P7ADN0</accession>
<reference evidence="2" key="1">
    <citation type="journal article" date="2020" name="New Phytol.">
        <title>Comparative genomics reveals dynamic genome evolution in host specialist ectomycorrhizal fungi.</title>
        <authorList>
            <person name="Lofgren L.A."/>
            <person name="Nguyen N.H."/>
            <person name="Vilgalys R."/>
            <person name="Ruytinx J."/>
            <person name="Liao H.L."/>
            <person name="Branco S."/>
            <person name="Kuo A."/>
            <person name="LaButti K."/>
            <person name="Lipzen A."/>
            <person name="Andreopoulos W."/>
            <person name="Pangilinan J."/>
            <person name="Riley R."/>
            <person name="Hundley H."/>
            <person name="Na H."/>
            <person name="Barry K."/>
            <person name="Grigoriev I.V."/>
            <person name="Stajich J.E."/>
            <person name="Kennedy P.G."/>
        </authorList>
    </citation>
    <scope>NUCLEOTIDE SEQUENCE</scope>
    <source>
        <strain evidence="2">S12</strain>
    </source>
</reference>
<dbReference type="GeneID" id="64594504"/>
<dbReference type="RefSeq" id="XP_041154600.1">
    <property type="nucleotide sequence ID" value="XM_041300740.1"/>
</dbReference>
<evidence type="ECO:0000313" key="3">
    <source>
        <dbReference type="Proteomes" id="UP000719766"/>
    </source>
</evidence>
<dbReference type="Proteomes" id="UP000719766">
    <property type="component" value="Unassembled WGS sequence"/>
</dbReference>
<evidence type="ECO:0000256" key="1">
    <source>
        <dbReference type="SAM" id="MobiDB-lite"/>
    </source>
</evidence>